<keyword evidence="2" id="KW-1003">Cell membrane</keyword>
<evidence type="ECO:0000256" key="8">
    <source>
        <dbReference type="SAM" id="Phobius"/>
    </source>
</evidence>
<organism evidence="10 11">
    <name type="scientific">Cryptolaemus montrouzieri</name>
    <dbReference type="NCBI Taxonomy" id="559131"/>
    <lineage>
        <taxon>Eukaryota</taxon>
        <taxon>Metazoa</taxon>
        <taxon>Ecdysozoa</taxon>
        <taxon>Arthropoda</taxon>
        <taxon>Hexapoda</taxon>
        <taxon>Insecta</taxon>
        <taxon>Pterygota</taxon>
        <taxon>Neoptera</taxon>
        <taxon>Endopterygota</taxon>
        <taxon>Coleoptera</taxon>
        <taxon>Polyphaga</taxon>
        <taxon>Cucujiformia</taxon>
        <taxon>Coccinelloidea</taxon>
        <taxon>Coccinellidae</taxon>
        <taxon>Scymninae</taxon>
        <taxon>Scymnini</taxon>
        <taxon>Cryptolaemus</taxon>
    </lineage>
</organism>
<feature type="transmembrane region" description="Helical" evidence="8">
    <location>
        <begin position="371"/>
        <end position="391"/>
    </location>
</feature>
<evidence type="ECO:0000256" key="4">
    <source>
        <dbReference type="ARBA" id="ARBA00022989"/>
    </source>
</evidence>
<dbReference type="GO" id="GO:0005886">
    <property type="term" value="C:plasma membrane"/>
    <property type="evidence" value="ECO:0007669"/>
    <property type="project" value="UniProtKB-SubCell"/>
</dbReference>
<dbReference type="AlphaFoldDB" id="A0ABD2NXW9"/>
<name>A0ABD2NXW9_9CUCU</name>
<evidence type="ECO:0000256" key="1">
    <source>
        <dbReference type="ARBA" id="ARBA00004651"/>
    </source>
</evidence>
<accession>A0ABD2NXW9</accession>
<proteinExistence type="predicted"/>
<keyword evidence="9" id="KW-0732">Signal</keyword>
<evidence type="ECO:0000256" key="2">
    <source>
        <dbReference type="ARBA" id="ARBA00022475"/>
    </source>
</evidence>
<evidence type="ECO:0008006" key="12">
    <source>
        <dbReference type="Google" id="ProtNLM"/>
    </source>
</evidence>
<dbReference type="PANTHER" id="PTHR42643:SF35">
    <property type="entry name" value="IONOTROPIC RECEPTOR 68A, ISOFORM A"/>
    <property type="match status" value="1"/>
</dbReference>
<evidence type="ECO:0000313" key="11">
    <source>
        <dbReference type="Proteomes" id="UP001516400"/>
    </source>
</evidence>
<evidence type="ECO:0000256" key="5">
    <source>
        <dbReference type="ARBA" id="ARBA00023136"/>
    </source>
</evidence>
<comment type="subcellular location">
    <subcellularLocation>
        <location evidence="1">Cell membrane</location>
        <topology evidence="1">Multi-pass membrane protein</topology>
    </subcellularLocation>
</comment>
<gene>
    <name evidence="10" type="ORF">HHI36_006535</name>
</gene>
<dbReference type="Proteomes" id="UP001516400">
    <property type="component" value="Unassembled WGS sequence"/>
</dbReference>
<keyword evidence="11" id="KW-1185">Reference proteome</keyword>
<dbReference type="SUPFAM" id="SSF53850">
    <property type="entry name" value="Periplasmic binding protein-like II"/>
    <property type="match status" value="1"/>
</dbReference>
<evidence type="ECO:0000313" key="10">
    <source>
        <dbReference type="EMBL" id="KAL3283388.1"/>
    </source>
</evidence>
<reference evidence="10 11" key="1">
    <citation type="journal article" date="2021" name="BMC Biol.">
        <title>Horizontally acquired antibacterial genes associated with adaptive radiation of ladybird beetles.</title>
        <authorList>
            <person name="Li H.S."/>
            <person name="Tang X.F."/>
            <person name="Huang Y.H."/>
            <person name="Xu Z.Y."/>
            <person name="Chen M.L."/>
            <person name="Du X.Y."/>
            <person name="Qiu B.Y."/>
            <person name="Chen P.T."/>
            <person name="Zhang W."/>
            <person name="Slipinski A."/>
            <person name="Escalona H.E."/>
            <person name="Waterhouse R.M."/>
            <person name="Zwick A."/>
            <person name="Pang H."/>
        </authorList>
    </citation>
    <scope>NUCLEOTIDE SEQUENCE [LARGE SCALE GENOMIC DNA]</scope>
    <source>
        <strain evidence="10">SYSU2018</strain>
    </source>
</reference>
<evidence type="ECO:0000256" key="3">
    <source>
        <dbReference type="ARBA" id="ARBA00022692"/>
    </source>
</evidence>
<keyword evidence="5 8" id="KW-0472">Membrane</keyword>
<feature type="transmembrane region" description="Helical" evidence="8">
    <location>
        <begin position="309"/>
        <end position="336"/>
    </location>
</feature>
<evidence type="ECO:0000256" key="9">
    <source>
        <dbReference type="SAM" id="SignalP"/>
    </source>
</evidence>
<evidence type="ECO:0000256" key="7">
    <source>
        <dbReference type="ARBA" id="ARBA00023180"/>
    </source>
</evidence>
<feature type="chain" id="PRO_5044840003" description="Ionotropic receptor" evidence="9">
    <location>
        <begin position="19"/>
        <end position="589"/>
    </location>
</feature>
<protein>
    <recommendedName>
        <fullName evidence="12">Ionotropic receptor</fullName>
    </recommendedName>
</protein>
<keyword evidence="4 8" id="KW-1133">Transmembrane helix</keyword>
<dbReference type="PANTHER" id="PTHR42643">
    <property type="entry name" value="IONOTROPIC RECEPTOR 20A-RELATED"/>
    <property type="match status" value="1"/>
</dbReference>
<keyword evidence="3 8" id="KW-0812">Transmembrane</keyword>
<comment type="caution">
    <text evidence="10">The sequence shown here is derived from an EMBL/GenBank/DDBJ whole genome shotgun (WGS) entry which is preliminary data.</text>
</comment>
<dbReference type="EMBL" id="JABFTP020000144">
    <property type="protein sequence ID" value="KAL3283388.1"/>
    <property type="molecule type" value="Genomic_DNA"/>
</dbReference>
<keyword evidence="6" id="KW-0675">Receptor</keyword>
<keyword evidence="7" id="KW-0325">Glycoprotein</keyword>
<dbReference type="Gene3D" id="3.40.190.10">
    <property type="entry name" value="Periplasmic binding protein-like II"/>
    <property type="match status" value="1"/>
</dbReference>
<dbReference type="InterPro" id="IPR052192">
    <property type="entry name" value="Insect_Ionotropic_Sensory_Rcpt"/>
</dbReference>
<evidence type="ECO:0000256" key="6">
    <source>
        <dbReference type="ARBA" id="ARBA00023170"/>
    </source>
</evidence>
<feature type="signal peptide" evidence="9">
    <location>
        <begin position="1"/>
        <end position="18"/>
    </location>
</feature>
<sequence>MIVNLRFLVLSTLHICLSNTDKLYEFRKKRMIENRLIEYFAHLELGNSLKGSHFCIYLTDNTTDALDTASSILSTLHCPGLTMNVPLQNEKNIEYTASAMFLFLENENQLKKTLGVLLQTKMYNVRIPTIFILCNEIGDDSFLETFVESLWRHGFIRYIIIFYRKDKDLEIFTYNPFENLIIKFETDEKIYHLFPDFLEDLKGYQLRVTLFEDWPMLMKDKIYGWKGLDYELLYLVSKCLNATYTIVEPSKPNFSEAHDDIVQNRSDFCFVKYFQMSDFSDVDFTYPSKSDAVYIFAPFPKLLSQYLHIFLVFDSVIWILIILTGVIVMILLKIVVTYHSDIPSWSFVEVALEIWSIMFSIPVKNLFNSKAAVKCVIIPWMVACLILSTAFQSGLREELLFPKYEKGLQTISDLVTDNVTIYSSMNLSKMALGLPRLNKNIMLKSNAEMKNMMKSSDYSGVYTFPFLQKTVGNRKQPPKKKFLMLDEPLLTGHGVYIFRKNSPYLDRINTIIMRQRENGIFSRMNAIASTENAQPYGTVSVDQKSQFFIWWEFYDTSFRNSPCFNYTLHGNRSLGHHKLFGVQLNDIRY</sequence>